<accession>A0A0A9D7C0</accession>
<dbReference type="Gene3D" id="3.40.50.1000">
    <property type="entry name" value="HAD superfamily/HAD-like"/>
    <property type="match status" value="1"/>
</dbReference>
<evidence type="ECO:0000259" key="1">
    <source>
        <dbReference type="Pfam" id="PF03031"/>
    </source>
</evidence>
<organism evidence="2">
    <name type="scientific">Arundo donax</name>
    <name type="common">Giant reed</name>
    <name type="synonym">Donax arundinaceus</name>
    <dbReference type="NCBI Taxonomy" id="35708"/>
    <lineage>
        <taxon>Eukaryota</taxon>
        <taxon>Viridiplantae</taxon>
        <taxon>Streptophyta</taxon>
        <taxon>Embryophyta</taxon>
        <taxon>Tracheophyta</taxon>
        <taxon>Spermatophyta</taxon>
        <taxon>Magnoliopsida</taxon>
        <taxon>Liliopsida</taxon>
        <taxon>Poales</taxon>
        <taxon>Poaceae</taxon>
        <taxon>PACMAD clade</taxon>
        <taxon>Arundinoideae</taxon>
        <taxon>Arundineae</taxon>
        <taxon>Arundo</taxon>
    </lineage>
</organism>
<reference evidence="2" key="2">
    <citation type="journal article" date="2015" name="Data Brief">
        <title>Shoot transcriptome of the giant reed, Arundo donax.</title>
        <authorList>
            <person name="Barrero R.A."/>
            <person name="Guerrero F.D."/>
            <person name="Moolhuijzen P."/>
            <person name="Goolsby J.A."/>
            <person name="Tidwell J."/>
            <person name="Bellgard S.E."/>
            <person name="Bellgard M.I."/>
        </authorList>
    </citation>
    <scope>NUCLEOTIDE SEQUENCE</scope>
    <source>
        <tissue evidence="2">Shoot tissue taken approximately 20 cm above the soil surface</tissue>
    </source>
</reference>
<dbReference type="AlphaFoldDB" id="A0A0A9D7C0"/>
<reference evidence="2" key="1">
    <citation type="submission" date="2014-09" db="EMBL/GenBank/DDBJ databases">
        <authorList>
            <person name="Magalhaes I.L.F."/>
            <person name="Oliveira U."/>
            <person name="Santos F.R."/>
            <person name="Vidigal T.H.D.A."/>
            <person name="Brescovit A.D."/>
            <person name="Santos A.J."/>
        </authorList>
    </citation>
    <scope>NUCLEOTIDE SEQUENCE</scope>
    <source>
        <tissue evidence="2">Shoot tissue taken approximately 20 cm above the soil surface</tissue>
    </source>
</reference>
<dbReference type="InterPro" id="IPR004274">
    <property type="entry name" value="FCP1_dom"/>
</dbReference>
<dbReference type="Pfam" id="PF03031">
    <property type="entry name" value="NIF"/>
    <property type="match status" value="1"/>
</dbReference>
<dbReference type="EMBL" id="GBRH01216335">
    <property type="protein sequence ID" value="JAD81560.1"/>
    <property type="molecule type" value="Transcribed_RNA"/>
</dbReference>
<evidence type="ECO:0000313" key="2">
    <source>
        <dbReference type="EMBL" id="JAD81560.1"/>
    </source>
</evidence>
<proteinExistence type="predicted"/>
<dbReference type="InterPro" id="IPR023214">
    <property type="entry name" value="HAD_sf"/>
</dbReference>
<dbReference type="SUPFAM" id="SSF56784">
    <property type="entry name" value="HAD-like"/>
    <property type="match status" value="1"/>
</dbReference>
<dbReference type="InterPro" id="IPR036412">
    <property type="entry name" value="HAD-like_sf"/>
</dbReference>
<sequence length="56" mass="6642">MAHAKVRAKLVFRRPYCDDFLRFCFQNFELGIWSRKKTCLIALLLDVTQLTISINH</sequence>
<name>A0A0A9D7C0_ARUDO</name>
<protein>
    <recommendedName>
        <fullName evidence="1">FCP1 homology domain-containing protein</fullName>
    </recommendedName>
</protein>
<feature type="domain" description="FCP1 homology" evidence="1">
    <location>
        <begin position="10"/>
        <end position="48"/>
    </location>
</feature>